<accession>A0A1E3Q066</accession>
<dbReference type="OrthoDB" id="5084676at2759"/>
<protein>
    <submittedName>
        <fullName evidence="2">Uncharacterized protein</fullName>
    </submittedName>
</protein>
<dbReference type="Proteomes" id="UP000094385">
    <property type="component" value="Unassembled WGS sequence"/>
</dbReference>
<evidence type="ECO:0000313" key="2">
    <source>
        <dbReference type="EMBL" id="ODQ71083.1"/>
    </source>
</evidence>
<keyword evidence="3" id="KW-1185">Reference proteome</keyword>
<organism evidence="2 3">
    <name type="scientific">Lipomyces starkeyi NRRL Y-11557</name>
    <dbReference type="NCBI Taxonomy" id="675824"/>
    <lineage>
        <taxon>Eukaryota</taxon>
        <taxon>Fungi</taxon>
        <taxon>Dikarya</taxon>
        <taxon>Ascomycota</taxon>
        <taxon>Saccharomycotina</taxon>
        <taxon>Lipomycetes</taxon>
        <taxon>Lipomycetales</taxon>
        <taxon>Lipomycetaceae</taxon>
        <taxon>Lipomyces</taxon>
    </lineage>
</organism>
<dbReference type="AlphaFoldDB" id="A0A1E3Q066"/>
<proteinExistence type="predicted"/>
<sequence length="297" mass="32737">MLMFLPLANLFLSWGIVSGAAIPPSTSSTQPSYTQEDQDFADLYGNSSIPVFELHSRLGTGVVPNVFRNVIGELVDLFRVHDHADVNRTLEFTSLLVDNNVTVAIHESMTEREALRKRALHLPYLAYHITLDGRNLGNWQNFVTTGYLFVTQGIAASPTNNGRNPYELILLVGQPYTSPAAGSIRFFTNRYLYKAVMGSSYYSLLDYVFMTLGRNSITTKIDTRIAAANQLSCFNAHSGLFANCYNIAAGTFQINSSLRPTIYGGISFIGTGYTFYSRAPYSARFSATLVGKGNLAL</sequence>
<evidence type="ECO:0000313" key="3">
    <source>
        <dbReference type="Proteomes" id="UP000094385"/>
    </source>
</evidence>
<gene>
    <name evidence="2" type="ORF">LIPSTDRAFT_5108</name>
</gene>
<feature type="signal peptide" evidence="1">
    <location>
        <begin position="1"/>
        <end position="19"/>
    </location>
</feature>
<name>A0A1E3Q066_LIPST</name>
<feature type="chain" id="PRO_5009134020" evidence="1">
    <location>
        <begin position="20"/>
        <end position="297"/>
    </location>
</feature>
<reference evidence="2 3" key="1">
    <citation type="journal article" date="2016" name="Proc. Natl. Acad. Sci. U.S.A.">
        <title>Comparative genomics of biotechnologically important yeasts.</title>
        <authorList>
            <person name="Riley R."/>
            <person name="Haridas S."/>
            <person name="Wolfe K.H."/>
            <person name="Lopes M.R."/>
            <person name="Hittinger C.T."/>
            <person name="Goeker M."/>
            <person name="Salamov A.A."/>
            <person name="Wisecaver J.H."/>
            <person name="Long T.M."/>
            <person name="Calvey C.H."/>
            <person name="Aerts A.L."/>
            <person name="Barry K.W."/>
            <person name="Choi C."/>
            <person name="Clum A."/>
            <person name="Coughlan A.Y."/>
            <person name="Deshpande S."/>
            <person name="Douglass A.P."/>
            <person name="Hanson S.J."/>
            <person name="Klenk H.-P."/>
            <person name="LaButti K.M."/>
            <person name="Lapidus A."/>
            <person name="Lindquist E.A."/>
            <person name="Lipzen A.M."/>
            <person name="Meier-Kolthoff J.P."/>
            <person name="Ohm R.A."/>
            <person name="Otillar R.P."/>
            <person name="Pangilinan J.L."/>
            <person name="Peng Y."/>
            <person name="Rokas A."/>
            <person name="Rosa C.A."/>
            <person name="Scheuner C."/>
            <person name="Sibirny A.A."/>
            <person name="Slot J.C."/>
            <person name="Stielow J.B."/>
            <person name="Sun H."/>
            <person name="Kurtzman C.P."/>
            <person name="Blackwell M."/>
            <person name="Grigoriev I.V."/>
            <person name="Jeffries T.W."/>
        </authorList>
    </citation>
    <scope>NUCLEOTIDE SEQUENCE [LARGE SCALE GENOMIC DNA]</scope>
    <source>
        <strain evidence="2 3">NRRL Y-11557</strain>
    </source>
</reference>
<keyword evidence="1" id="KW-0732">Signal</keyword>
<evidence type="ECO:0000256" key="1">
    <source>
        <dbReference type="SAM" id="SignalP"/>
    </source>
</evidence>
<dbReference type="EMBL" id="KV454298">
    <property type="protein sequence ID" value="ODQ71083.1"/>
    <property type="molecule type" value="Genomic_DNA"/>
</dbReference>